<sequence length="92" mass="9828">MLHLVMSSPFASRSLEQCLAHRTAGDPVVLLQDGVIAACTQTWLSRLQGVPLYVLQEDLQARGLSALEGQSISMGGLVDLIAEHGSPLSWGE</sequence>
<protein>
    <submittedName>
        <fullName evidence="1">Sulfurtransferase complex subunit TusB</fullName>
    </submittedName>
</protein>
<comment type="caution">
    <text evidence="1">The sequence shown here is derived from an EMBL/GenBank/DDBJ whole genome shotgun (WGS) entry which is preliminary data.</text>
</comment>
<dbReference type="InterPro" id="IPR007215">
    <property type="entry name" value="Sulphur_relay_TusB/DsrH"/>
</dbReference>
<name>A0ABS7VGE7_9GAMM</name>
<dbReference type="SUPFAM" id="SSF75169">
    <property type="entry name" value="DsrEFH-like"/>
    <property type="match status" value="1"/>
</dbReference>
<gene>
    <name evidence="1" type="primary">tusB</name>
    <name evidence="1" type="ORF">LA374_17605</name>
</gene>
<keyword evidence="2" id="KW-1185">Reference proteome</keyword>
<dbReference type="PANTHER" id="PTHR37526:SF1">
    <property type="entry name" value="PROTEIN TUSB"/>
    <property type="match status" value="1"/>
</dbReference>
<dbReference type="PANTHER" id="PTHR37526">
    <property type="entry name" value="PROTEIN TUSB"/>
    <property type="match status" value="1"/>
</dbReference>
<dbReference type="NCBIfam" id="TIGR03011">
    <property type="entry name" value="sulf_tusB_dsrH"/>
    <property type="match status" value="1"/>
</dbReference>
<proteinExistence type="predicted"/>
<dbReference type="EMBL" id="JAIRBT010000031">
    <property type="protein sequence ID" value="MBZ6068008.1"/>
    <property type="molecule type" value="Genomic_DNA"/>
</dbReference>
<reference evidence="1 2" key="1">
    <citation type="submission" date="2021-09" db="EMBL/GenBank/DDBJ databases">
        <title>Aeromonas schubertii isolated from Asian sea bass.</title>
        <authorList>
            <person name="Pinpimai K."/>
        </authorList>
    </citation>
    <scope>NUCLEOTIDE SEQUENCE [LARGE SCALE GENOMIC DNA]</scope>
    <source>
        <strain evidence="1 2">CHULA2021a</strain>
    </source>
</reference>
<organism evidence="1 2">
    <name type="scientific">Aeromonas schubertii</name>
    <dbReference type="NCBI Taxonomy" id="652"/>
    <lineage>
        <taxon>Bacteria</taxon>
        <taxon>Pseudomonadati</taxon>
        <taxon>Pseudomonadota</taxon>
        <taxon>Gammaproteobacteria</taxon>
        <taxon>Aeromonadales</taxon>
        <taxon>Aeromonadaceae</taxon>
        <taxon>Aeromonas</taxon>
    </lineage>
</organism>
<dbReference type="Pfam" id="PF04077">
    <property type="entry name" value="DsrH"/>
    <property type="match status" value="1"/>
</dbReference>
<evidence type="ECO:0000313" key="1">
    <source>
        <dbReference type="EMBL" id="MBZ6068008.1"/>
    </source>
</evidence>
<evidence type="ECO:0000313" key="2">
    <source>
        <dbReference type="Proteomes" id="UP000774958"/>
    </source>
</evidence>
<dbReference type="InterPro" id="IPR027396">
    <property type="entry name" value="DsrEFH-like"/>
</dbReference>
<dbReference type="Proteomes" id="UP000774958">
    <property type="component" value="Unassembled WGS sequence"/>
</dbReference>
<dbReference type="Gene3D" id="3.40.1260.10">
    <property type="entry name" value="DsrEFH-like"/>
    <property type="match status" value="1"/>
</dbReference>
<accession>A0ABS7VGE7</accession>
<dbReference type="RefSeq" id="WP_136612658.1">
    <property type="nucleotide sequence ID" value="NZ_CP039611.1"/>
</dbReference>